<accession>A2F0W0</accession>
<dbReference type="GO" id="GO:0005634">
    <property type="term" value="C:nucleus"/>
    <property type="evidence" value="ECO:0000318"/>
    <property type="project" value="GO_Central"/>
</dbReference>
<evidence type="ECO:0000259" key="6">
    <source>
        <dbReference type="Pfam" id="PF08389"/>
    </source>
</evidence>
<feature type="domain" description="Exportin-1/Importin-beta-like" evidence="6">
    <location>
        <begin position="98"/>
        <end position="201"/>
    </location>
</feature>
<dbReference type="InterPro" id="IPR045065">
    <property type="entry name" value="XPO1/5"/>
</dbReference>
<dbReference type="eggNOG" id="KOG2020">
    <property type="taxonomic scope" value="Eukaryota"/>
</dbReference>
<evidence type="ECO:0008006" key="10">
    <source>
        <dbReference type="Google" id="ProtNLM"/>
    </source>
</evidence>
<dbReference type="VEuPathDB" id="TrichDB:TVAGG3_0532850"/>
<dbReference type="VEuPathDB" id="TrichDB:TVAG_490230"/>
<reference evidence="8" key="2">
    <citation type="journal article" date="2007" name="Science">
        <title>Draft genome sequence of the sexually transmitted pathogen Trichomonas vaginalis.</title>
        <authorList>
            <person name="Carlton J.M."/>
            <person name="Hirt R.P."/>
            <person name="Silva J.C."/>
            <person name="Delcher A.L."/>
            <person name="Schatz M."/>
            <person name="Zhao Q."/>
            <person name="Wortman J.R."/>
            <person name="Bidwell S.L."/>
            <person name="Alsmark U.C.M."/>
            <person name="Besteiro S."/>
            <person name="Sicheritz-Ponten T."/>
            <person name="Noel C.J."/>
            <person name="Dacks J.B."/>
            <person name="Foster P.G."/>
            <person name="Simillion C."/>
            <person name="Van de Peer Y."/>
            <person name="Miranda-Saavedra D."/>
            <person name="Barton G.J."/>
            <person name="Westrop G.D."/>
            <person name="Mueller S."/>
            <person name="Dessi D."/>
            <person name="Fiori P.L."/>
            <person name="Ren Q."/>
            <person name="Paulsen I."/>
            <person name="Zhang H."/>
            <person name="Bastida-Corcuera F.D."/>
            <person name="Simoes-Barbosa A."/>
            <person name="Brown M.T."/>
            <person name="Hayes R.D."/>
            <person name="Mukherjee M."/>
            <person name="Okumura C.Y."/>
            <person name="Schneider R."/>
            <person name="Smith A.J."/>
            <person name="Vanacova S."/>
            <person name="Villalvazo M."/>
            <person name="Haas B.J."/>
            <person name="Pertea M."/>
            <person name="Feldblyum T.V."/>
            <person name="Utterback T.R."/>
            <person name="Shu C.L."/>
            <person name="Osoegawa K."/>
            <person name="de Jong P.J."/>
            <person name="Hrdy I."/>
            <person name="Horvathova L."/>
            <person name="Zubacova Z."/>
            <person name="Dolezal P."/>
            <person name="Malik S.B."/>
            <person name="Logsdon J.M. Jr."/>
            <person name="Henze K."/>
            <person name="Gupta A."/>
            <person name="Wang C.C."/>
            <person name="Dunne R.L."/>
            <person name="Upcroft J.A."/>
            <person name="Upcroft P."/>
            <person name="White O."/>
            <person name="Salzberg S.L."/>
            <person name="Tang P."/>
            <person name="Chiu C.-H."/>
            <person name="Lee Y.-S."/>
            <person name="Embley T.M."/>
            <person name="Coombs G.H."/>
            <person name="Mottram J.C."/>
            <person name="Tachezy J."/>
            <person name="Fraser-Liggett C.M."/>
            <person name="Johnson P.J."/>
        </authorList>
    </citation>
    <scope>NUCLEOTIDE SEQUENCE [LARGE SCALE GENOMIC DNA]</scope>
    <source>
        <strain evidence="8">G3</strain>
    </source>
</reference>
<dbReference type="GO" id="GO:0006611">
    <property type="term" value="P:protein export from nucleus"/>
    <property type="evidence" value="ECO:0007669"/>
    <property type="project" value="InterPro"/>
</dbReference>
<keyword evidence="4" id="KW-0653">Protein transport</keyword>
<evidence type="ECO:0000256" key="3">
    <source>
        <dbReference type="ARBA" id="ARBA00022448"/>
    </source>
</evidence>
<evidence type="ECO:0000256" key="1">
    <source>
        <dbReference type="ARBA" id="ARBA00004123"/>
    </source>
</evidence>
<evidence type="ECO:0000313" key="8">
    <source>
        <dbReference type="EMBL" id="EAY01435.1"/>
    </source>
</evidence>
<dbReference type="Pfam" id="PF08389">
    <property type="entry name" value="Xpo1"/>
    <property type="match status" value="1"/>
</dbReference>
<dbReference type="OrthoDB" id="26399at2759"/>
<dbReference type="InterPro" id="IPR014877">
    <property type="entry name" value="XPO1_C_dom"/>
</dbReference>
<dbReference type="PANTHER" id="PTHR11223:SF2">
    <property type="entry name" value="EXPORTIN-1"/>
    <property type="match status" value="1"/>
</dbReference>
<dbReference type="SMR" id="A2F0W0"/>
<dbReference type="KEGG" id="tva:4759258"/>
<dbReference type="STRING" id="5722.A2F0W0"/>
<protein>
    <recommendedName>
        <fullName evidence="10">Importin N-terminal domain-containing protein</fullName>
    </recommendedName>
</protein>
<dbReference type="InterPro" id="IPR011989">
    <property type="entry name" value="ARM-like"/>
</dbReference>
<dbReference type="GO" id="GO:0000056">
    <property type="term" value="P:ribosomal small subunit export from nucleus"/>
    <property type="evidence" value="ECO:0000318"/>
    <property type="project" value="GO_Central"/>
</dbReference>
<evidence type="ECO:0000256" key="4">
    <source>
        <dbReference type="ARBA" id="ARBA00022927"/>
    </source>
</evidence>
<dbReference type="InParanoid" id="A2F0W0"/>
<keyword evidence="3" id="KW-0813">Transport</keyword>
<dbReference type="Pfam" id="PF08767">
    <property type="entry name" value="CRM1_C"/>
    <property type="match status" value="1"/>
</dbReference>
<dbReference type="PANTHER" id="PTHR11223">
    <property type="entry name" value="EXPORTIN 1/5"/>
    <property type="match status" value="1"/>
</dbReference>
<evidence type="ECO:0000256" key="2">
    <source>
        <dbReference type="ARBA" id="ARBA00009466"/>
    </source>
</evidence>
<evidence type="ECO:0000256" key="5">
    <source>
        <dbReference type="ARBA" id="ARBA00023242"/>
    </source>
</evidence>
<keyword evidence="9" id="KW-1185">Reference proteome</keyword>
<reference evidence="8" key="1">
    <citation type="submission" date="2006-10" db="EMBL/GenBank/DDBJ databases">
        <authorList>
            <person name="Amadeo P."/>
            <person name="Zhao Q."/>
            <person name="Wortman J."/>
            <person name="Fraser-Liggett C."/>
            <person name="Carlton J."/>
        </authorList>
    </citation>
    <scope>NUCLEOTIDE SEQUENCE</scope>
    <source>
        <strain evidence="8">G3</strain>
    </source>
</reference>
<comment type="similarity">
    <text evidence="2">Belongs to the exportin family.</text>
</comment>
<dbReference type="AlphaFoldDB" id="A2F0W0"/>
<gene>
    <name evidence="8" type="ORF">TVAG_490230</name>
</gene>
<dbReference type="RefSeq" id="XP_001314139.1">
    <property type="nucleotide sequence ID" value="XM_001314128.1"/>
</dbReference>
<evidence type="ECO:0000313" key="9">
    <source>
        <dbReference type="Proteomes" id="UP000001542"/>
    </source>
</evidence>
<dbReference type="GO" id="GO:0005737">
    <property type="term" value="C:cytoplasm"/>
    <property type="evidence" value="ECO:0000318"/>
    <property type="project" value="GO_Central"/>
</dbReference>
<sequence>MSEFESTLSHLITRISEAYDPRNSRQDLSLQYVTDFVESDDAIQYAERLFDVNSAQTQSIACKILDIGVSKNWDVYSAEFKEGIRNFIFGHIQAYSTPINNQLANILATIATKDFPEKWPDFFENLLSNPAANFGVLANFILLVTDSDSSKITPSKFKVIQTKMIEMKKAIINACIDAVPNNDAKRALDAFLPYIKWEDIDQEKFISLGLNTDTSVFAILSTLLCVEGCPPDKIKLVFTHLCNMVESLDSEEVFNSICSVLIKHAKILEEEQLPLVRGMLNKIAECDFDTHLDFWETFILGVFDTHKTDPTHDRFIMYQDIFENLRDYVLKNMPQPPGFILPGEGDTSLDESAMETYTQMRNIFVAILTMAPEKVMPAITKIFTELNSVFSPKVFCSLIWSISCITGSTGSVVEGQFVVESLTFILKSLKNPKLTKEVQSVVASAFLYLVAAYAKVQKLTAQFVTIALNLAISGLLSENLRKMAANAILAIGTNCPTLVTNLPDMTDLIMNNVLLAPDIYADVCEGFGKIYHAKQKLSKLVDMALERWNNTKNYENNMDVVTHTHLVLAILLGFARADPVFISKVVSKLIEDLIHLITDFGTHIVEFTDFAGNEEVKEMYMFCRTAAILFKTCGIKQCKPLLEIYKNSSPNIRQIEVLQLAESLLKSELKDEEAQVIHELVIDPTKEMIAQDETFEPIFVSLIPGVINNYLQSYFKTSVVGDPCNLETDLQFLYTIARGQNHTAIVSAISAIENALTKADMNLTGDARKGFFRGYLLQTIATMMFIATEPSHKFCLEQIFKYIIKLFKFIVCERVQVDLFDGIDNIQGTINELSAGLCEEIPIISLQNMKYCIQMLLEANKYEDYEQVLVEFISEARMTVPSETLKHIMLKKVKSCIEEEV</sequence>
<dbReference type="SUPFAM" id="SSF48371">
    <property type="entry name" value="ARM repeat"/>
    <property type="match status" value="1"/>
</dbReference>
<feature type="domain" description="Exportin-1 C-terminal" evidence="7">
    <location>
        <begin position="639"/>
        <end position="873"/>
    </location>
</feature>
<keyword evidence="5" id="KW-0539">Nucleus</keyword>
<dbReference type="EMBL" id="DS113567">
    <property type="protein sequence ID" value="EAY01435.1"/>
    <property type="molecule type" value="Genomic_DNA"/>
</dbReference>
<evidence type="ECO:0000259" key="7">
    <source>
        <dbReference type="Pfam" id="PF08767"/>
    </source>
</evidence>
<dbReference type="GO" id="GO:0000055">
    <property type="term" value="P:ribosomal large subunit export from nucleus"/>
    <property type="evidence" value="ECO:0000318"/>
    <property type="project" value="GO_Central"/>
</dbReference>
<dbReference type="InterPro" id="IPR013598">
    <property type="entry name" value="Exportin-1/Importin-b-like"/>
</dbReference>
<dbReference type="Gene3D" id="1.25.10.10">
    <property type="entry name" value="Leucine-rich Repeat Variant"/>
    <property type="match status" value="2"/>
</dbReference>
<dbReference type="Proteomes" id="UP000001542">
    <property type="component" value="Unassembled WGS sequence"/>
</dbReference>
<dbReference type="InterPro" id="IPR016024">
    <property type="entry name" value="ARM-type_fold"/>
</dbReference>
<proteinExistence type="inferred from homology"/>
<comment type="subcellular location">
    <subcellularLocation>
        <location evidence="1">Nucleus</location>
    </subcellularLocation>
</comment>
<organism evidence="8 9">
    <name type="scientific">Trichomonas vaginalis (strain ATCC PRA-98 / G3)</name>
    <dbReference type="NCBI Taxonomy" id="412133"/>
    <lineage>
        <taxon>Eukaryota</taxon>
        <taxon>Metamonada</taxon>
        <taxon>Parabasalia</taxon>
        <taxon>Trichomonadida</taxon>
        <taxon>Trichomonadidae</taxon>
        <taxon>Trichomonas</taxon>
    </lineage>
</organism>
<name>A2F0W0_TRIV3</name>
<dbReference type="GO" id="GO:0005049">
    <property type="term" value="F:nuclear export signal receptor activity"/>
    <property type="evidence" value="ECO:0000318"/>
    <property type="project" value="GO_Central"/>
</dbReference>